<keyword evidence="2" id="KW-0472">Membrane</keyword>
<dbReference type="GO" id="GO:0009279">
    <property type="term" value="C:cell outer membrane"/>
    <property type="evidence" value="ECO:0007669"/>
    <property type="project" value="UniProtKB-SubCell"/>
</dbReference>
<organism evidence="5 6">
    <name type="scientific">Flavobacterium pectinovorum</name>
    <dbReference type="NCBI Taxonomy" id="29533"/>
    <lineage>
        <taxon>Bacteria</taxon>
        <taxon>Pseudomonadati</taxon>
        <taxon>Bacteroidota</taxon>
        <taxon>Flavobacteriia</taxon>
        <taxon>Flavobacteriales</taxon>
        <taxon>Flavobacteriaceae</taxon>
        <taxon>Flavobacterium</taxon>
    </lineage>
</organism>
<accession>A0A502F1L8</accession>
<evidence type="ECO:0000259" key="4">
    <source>
        <dbReference type="Pfam" id="PF14905"/>
    </source>
</evidence>
<evidence type="ECO:0000256" key="3">
    <source>
        <dbReference type="ARBA" id="ARBA00023237"/>
    </source>
</evidence>
<dbReference type="SUPFAM" id="SSF56935">
    <property type="entry name" value="Porins"/>
    <property type="match status" value="1"/>
</dbReference>
<dbReference type="Pfam" id="PF14905">
    <property type="entry name" value="OMP_b-brl_3"/>
    <property type="match status" value="1"/>
</dbReference>
<comment type="caution">
    <text evidence="5">The sequence shown here is derived from an EMBL/GenBank/DDBJ whole genome shotgun (WGS) entry which is preliminary data.</text>
</comment>
<evidence type="ECO:0000313" key="6">
    <source>
        <dbReference type="Proteomes" id="UP000319700"/>
    </source>
</evidence>
<feature type="domain" description="Outer membrane protein beta-barrel" evidence="4">
    <location>
        <begin position="26"/>
        <end position="95"/>
    </location>
</feature>
<keyword evidence="6" id="KW-1185">Reference proteome</keyword>
<gene>
    <name evidence="5" type="ORF">EAH81_06095</name>
</gene>
<dbReference type="AlphaFoldDB" id="A0A502F1L8"/>
<sequence>MFKRKSRTSLRTYQYNGRFCWCRIPDYDIFAPSFTIQHKFSEDQSIKFAYSYRIERPDYEELNPFFNISDPHNISTGNPFLKPEIGNRFELGYSKT</sequence>
<evidence type="ECO:0000256" key="1">
    <source>
        <dbReference type="ARBA" id="ARBA00004442"/>
    </source>
</evidence>
<keyword evidence="5" id="KW-0675">Receptor</keyword>
<dbReference type="Proteomes" id="UP000319700">
    <property type="component" value="Unassembled WGS sequence"/>
</dbReference>
<dbReference type="InterPro" id="IPR041700">
    <property type="entry name" value="OMP_b-brl_3"/>
</dbReference>
<dbReference type="EMBL" id="RCZH01000003">
    <property type="protein sequence ID" value="TPG44115.1"/>
    <property type="molecule type" value="Genomic_DNA"/>
</dbReference>
<evidence type="ECO:0000256" key="2">
    <source>
        <dbReference type="ARBA" id="ARBA00023136"/>
    </source>
</evidence>
<dbReference type="InterPro" id="IPR036942">
    <property type="entry name" value="Beta-barrel_TonB_sf"/>
</dbReference>
<protein>
    <submittedName>
        <fullName evidence="5">TonB-dependent receptor</fullName>
    </submittedName>
</protein>
<evidence type="ECO:0000313" key="5">
    <source>
        <dbReference type="EMBL" id="TPG44115.1"/>
    </source>
</evidence>
<comment type="subcellular location">
    <subcellularLocation>
        <location evidence="1">Cell outer membrane</location>
    </subcellularLocation>
</comment>
<reference evidence="5 6" key="1">
    <citation type="journal article" date="2019" name="Environ. Microbiol.">
        <title>Species interactions and distinct microbial communities in high Arctic permafrost affected cryosols are associated with the CH4 and CO2 gas fluxes.</title>
        <authorList>
            <person name="Altshuler I."/>
            <person name="Hamel J."/>
            <person name="Turney S."/>
            <person name="Magnuson E."/>
            <person name="Levesque R."/>
            <person name="Greer C."/>
            <person name="Whyte L.G."/>
        </authorList>
    </citation>
    <scope>NUCLEOTIDE SEQUENCE [LARGE SCALE GENOMIC DNA]</scope>
    <source>
        <strain evidence="5 6">42</strain>
    </source>
</reference>
<name>A0A502F1L8_9FLAO</name>
<keyword evidence="3" id="KW-0998">Cell outer membrane</keyword>
<dbReference type="OrthoDB" id="8764943at2"/>
<dbReference type="Gene3D" id="2.40.170.20">
    <property type="entry name" value="TonB-dependent receptor, beta-barrel domain"/>
    <property type="match status" value="1"/>
</dbReference>
<proteinExistence type="predicted"/>